<dbReference type="GO" id="GO:0005634">
    <property type="term" value="C:nucleus"/>
    <property type="evidence" value="ECO:0007669"/>
    <property type="project" value="UniProtKB-SubCell"/>
</dbReference>
<dbReference type="PANTHER" id="PTHR46910:SF3">
    <property type="entry name" value="HALOTOLERANCE PROTEIN 9-RELATED"/>
    <property type="match status" value="1"/>
</dbReference>
<dbReference type="Pfam" id="PF00172">
    <property type="entry name" value="Zn_clus"/>
    <property type="match status" value="1"/>
</dbReference>
<sequence>MADPQQLNPISCKRCRVKKIRCDRRVPECQRCREQGAECVYAERMPRRPPRTTADRVADLEIALSVVLQRLERIEENCRCHGTRKPFGALYGPSTTPGDESQYQSAPENAPDEIDDRVDSASPSLDIPAALPCSATSASEDQHALWAASDSDTSILQHAVDEVQRGIIHHQNALSRSLDESHIEPDLAKSWIQNCATTMSKLYHRCLRALSAWEPHATGTATDFVAAFFMVRLAAERFDIELSWDMFKRACQYAENIGLHRLDNTVSPILAGLDESGVDAGRKGFWELFTMDAYFHLIHNKPLVIIKSWCEAKVNLPWLVKSGLRTETATKTRFLIDSRLTFILIEFFQRLESSQAEPDLPTTEALCRDIEGLYEQWSIGEWVREMIASDGQLWTIAGVALEGYTCILAMLRRVVGPDIAKFPLAPKSSRHILEVVDLILSAFPCMGAVSVTFVVLQAHIPCECLASNLLRSAAPRDYQADATLIERVARGLLVISKDAVELVPLAAAVENLNAKSKIYTK</sequence>
<dbReference type="AlphaFoldDB" id="A0A8H4KZ13"/>
<organism evidence="7 8">
    <name type="scientific">Fusarium albosuccineum</name>
    <dbReference type="NCBI Taxonomy" id="1237068"/>
    <lineage>
        <taxon>Eukaryota</taxon>
        <taxon>Fungi</taxon>
        <taxon>Dikarya</taxon>
        <taxon>Ascomycota</taxon>
        <taxon>Pezizomycotina</taxon>
        <taxon>Sordariomycetes</taxon>
        <taxon>Hypocreomycetidae</taxon>
        <taxon>Hypocreales</taxon>
        <taxon>Nectriaceae</taxon>
        <taxon>Fusarium</taxon>
        <taxon>Fusarium decemcellulare species complex</taxon>
    </lineage>
</organism>
<evidence type="ECO:0000313" key="8">
    <source>
        <dbReference type="Proteomes" id="UP000554235"/>
    </source>
</evidence>
<dbReference type="OrthoDB" id="39175at2759"/>
<evidence type="ECO:0000256" key="5">
    <source>
        <dbReference type="SAM" id="MobiDB-lite"/>
    </source>
</evidence>
<dbReference type="SUPFAM" id="SSF57701">
    <property type="entry name" value="Zn2/Cys6 DNA-binding domain"/>
    <property type="match status" value="1"/>
</dbReference>
<accession>A0A8H4KZ13</accession>
<name>A0A8H4KZ13_9HYPO</name>
<dbReference type="PANTHER" id="PTHR46910">
    <property type="entry name" value="TRANSCRIPTION FACTOR PDR1"/>
    <property type="match status" value="1"/>
</dbReference>
<evidence type="ECO:0000256" key="1">
    <source>
        <dbReference type="ARBA" id="ARBA00004123"/>
    </source>
</evidence>
<dbReference type="EMBL" id="JAADYS010002380">
    <property type="protein sequence ID" value="KAF4458690.1"/>
    <property type="molecule type" value="Genomic_DNA"/>
</dbReference>
<reference evidence="7 8" key="1">
    <citation type="submission" date="2020-01" db="EMBL/GenBank/DDBJ databases">
        <title>Identification and distribution of gene clusters putatively required for synthesis of sphingolipid metabolism inhibitors in phylogenetically diverse species of the filamentous fungus Fusarium.</title>
        <authorList>
            <person name="Kim H.-S."/>
            <person name="Busman M."/>
            <person name="Brown D.W."/>
            <person name="Divon H."/>
            <person name="Uhlig S."/>
            <person name="Proctor R.H."/>
        </authorList>
    </citation>
    <scope>NUCLEOTIDE SEQUENCE [LARGE SCALE GENOMIC DNA]</scope>
    <source>
        <strain evidence="7 8">NRRL 20459</strain>
    </source>
</reference>
<proteinExistence type="predicted"/>
<dbReference type="GO" id="GO:0008270">
    <property type="term" value="F:zinc ion binding"/>
    <property type="evidence" value="ECO:0007669"/>
    <property type="project" value="InterPro"/>
</dbReference>
<dbReference type="GO" id="GO:0000981">
    <property type="term" value="F:DNA-binding transcription factor activity, RNA polymerase II-specific"/>
    <property type="evidence" value="ECO:0007669"/>
    <property type="project" value="InterPro"/>
</dbReference>
<keyword evidence="8" id="KW-1185">Reference proteome</keyword>
<dbReference type="CDD" id="cd00067">
    <property type="entry name" value="GAL4"/>
    <property type="match status" value="1"/>
</dbReference>
<evidence type="ECO:0000256" key="3">
    <source>
        <dbReference type="ARBA" id="ARBA00023125"/>
    </source>
</evidence>
<dbReference type="PROSITE" id="PS00463">
    <property type="entry name" value="ZN2_CY6_FUNGAL_1"/>
    <property type="match status" value="1"/>
</dbReference>
<protein>
    <submittedName>
        <fullName evidence="7">Fungal specific transcription factor</fullName>
    </submittedName>
</protein>
<comment type="subcellular location">
    <subcellularLocation>
        <location evidence="1">Nucleus</location>
    </subcellularLocation>
</comment>
<keyword evidence="2" id="KW-0479">Metal-binding</keyword>
<keyword evidence="3" id="KW-0238">DNA-binding</keyword>
<evidence type="ECO:0000256" key="4">
    <source>
        <dbReference type="ARBA" id="ARBA00023242"/>
    </source>
</evidence>
<dbReference type="PROSITE" id="PS50048">
    <property type="entry name" value="ZN2_CY6_FUNGAL_2"/>
    <property type="match status" value="1"/>
</dbReference>
<dbReference type="Gene3D" id="4.10.240.10">
    <property type="entry name" value="Zn(2)-C6 fungal-type DNA-binding domain"/>
    <property type="match status" value="1"/>
</dbReference>
<gene>
    <name evidence="7" type="ORF">FALBO_14561</name>
</gene>
<comment type="caution">
    <text evidence="7">The sequence shown here is derived from an EMBL/GenBank/DDBJ whole genome shotgun (WGS) entry which is preliminary data.</text>
</comment>
<dbReference type="SMART" id="SM00066">
    <property type="entry name" value="GAL4"/>
    <property type="match status" value="1"/>
</dbReference>
<evidence type="ECO:0000259" key="6">
    <source>
        <dbReference type="PROSITE" id="PS50048"/>
    </source>
</evidence>
<feature type="domain" description="Zn(2)-C6 fungal-type" evidence="6">
    <location>
        <begin position="11"/>
        <end position="41"/>
    </location>
</feature>
<dbReference type="InterPro" id="IPR036864">
    <property type="entry name" value="Zn2-C6_fun-type_DNA-bd_sf"/>
</dbReference>
<dbReference type="InterPro" id="IPR050987">
    <property type="entry name" value="AtrR-like"/>
</dbReference>
<evidence type="ECO:0000313" key="7">
    <source>
        <dbReference type="EMBL" id="KAF4458690.1"/>
    </source>
</evidence>
<feature type="compositionally biased region" description="Polar residues" evidence="5">
    <location>
        <begin position="93"/>
        <end position="107"/>
    </location>
</feature>
<dbReference type="InterPro" id="IPR001138">
    <property type="entry name" value="Zn2Cys6_DnaBD"/>
</dbReference>
<evidence type="ECO:0000256" key="2">
    <source>
        <dbReference type="ARBA" id="ARBA00022723"/>
    </source>
</evidence>
<dbReference type="CDD" id="cd12148">
    <property type="entry name" value="fungal_TF_MHR"/>
    <property type="match status" value="1"/>
</dbReference>
<dbReference type="Proteomes" id="UP000554235">
    <property type="component" value="Unassembled WGS sequence"/>
</dbReference>
<keyword evidence="4" id="KW-0539">Nucleus</keyword>
<feature type="region of interest" description="Disordered" evidence="5">
    <location>
        <begin position="89"/>
        <end position="120"/>
    </location>
</feature>
<dbReference type="GO" id="GO:0003677">
    <property type="term" value="F:DNA binding"/>
    <property type="evidence" value="ECO:0007669"/>
    <property type="project" value="UniProtKB-KW"/>
</dbReference>